<dbReference type="GO" id="GO:0000139">
    <property type="term" value="C:Golgi membrane"/>
    <property type="evidence" value="ECO:0007669"/>
    <property type="project" value="UniProtKB-SubCell"/>
</dbReference>
<dbReference type="InterPro" id="IPR030225">
    <property type="entry name" value="SCAP"/>
</dbReference>
<dbReference type="GO" id="GO:0032934">
    <property type="term" value="F:sterol binding"/>
    <property type="evidence" value="ECO:0007669"/>
    <property type="project" value="InterPro"/>
</dbReference>
<evidence type="ECO:0000259" key="10">
    <source>
        <dbReference type="PROSITE" id="PS50156"/>
    </source>
</evidence>
<name>A0A0X3NUB7_SCHSO</name>
<feature type="domain" description="SSD" evidence="10">
    <location>
        <begin position="328"/>
        <end position="487"/>
    </location>
</feature>
<feature type="transmembrane region" description="Helical" evidence="9">
    <location>
        <begin position="329"/>
        <end position="347"/>
    </location>
</feature>
<dbReference type="EMBL" id="GEEE01019714">
    <property type="protein sequence ID" value="JAP43511.1"/>
    <property type="molecule type" value="Transcribed_RNA"/>
</dbReference>
<dbReference type="InterPro" id="IPR057041">
    <property type="entry name" value="SCAP_N"/>
</dbReference>
<feature type="transmembrane region" description="Helical" evidence="9">
    <location>
        <begin position="627"/>
        <end position="649"/>
    </location>
</feature>
<accession>A0A0X3NUB7</accession>
<dbReference type="GO" id="GO:0032936">
    <property type="term" value="C:SREBP-SCAP complex"/>
    <property type="evidence" value="ECO:0007669"/>
    <property type="project" value="TreeGrafter"/>
</dbReference>
<dbReference type="InterPro" id="IPR000731">
    <property type="entry name" value="SSD"/>
</dbReference>
<feature type="non-terminal residue" evidence="11">
    <location>
        <position position="746"/>
    </location>
</feature>
<organism evidence="11">
    <name type="scientific">Schistocephalus solidus</name>
    <name type="common">Tapeworm</name>
    <dbReference type="NCBI Taxonomy" id="70667"/>
    <lineage>
        <taxon>Eukaryota</taxon>
        <taxon>Metazoa</taxon>
        <taxon>Spiralia</taxon>
        <taxon>Lophotrochozoa</taxon>
        <taxon>Platyhelminthes</taxon>
        <taxon>Cestoda</taxon>
        <taxon>Eucestoda</taxon>
        <taxon>Diphyllobothriidea</taxon>
        <taxon>Diphyllobothriidae</taxon>
        <taxon>Schistocephalus</taxon>
    </lineage>
</organism>
<keyword evidence="9" id="KW-0812">Transmembrane</keyword>
<dbReference type="PANTHER" id="PTHR46378:SF1">
    <property type="entry name" value="STEROL REGULATORY ELEMENT-BINDING PROTEIN CLEAVAGE-ACTIVATING PROTEIN"/>
    <property type="match status" value="1"/>
</dbReference>
<dbReference type="GO" id="GO:0045540">
    <property type="term" value="P:regulation of cholesterol biosynthetic process"/>
    <property type="evidence" value="ECO:0007669"/>
    <property type="project" value="TreeGrafter"/>
</dbReference>
<evidence type="ECO:0000313" key="11">
    <source>
        <dbReference type="EMBL" id="JAP43511.1"/>
    </source>
</evidence>
<feature type="compositionally biased region" description="Low complexity" evidence="8">
    <location>
        <begin position="166"/>
        <end position="184"/>
    </location>
</feature>
<keyword evidence="7 9" id="KW-0472">Membrane</keyword>
<evidence type="ECO:0000256" key="1">
    <source>
        <dbReference type="ARBA" id="ARBA00004240"/>
    </source>
</evidence>
<comment type="subcellular location">
    <subcellularLocation>
        <location evidence="1">Endoplasmic reticulum</location>
    </subcellularLocation>
    <subcellularLocation>
        <location evidence="2">Golgi apparatus membrane</location>
    </subcellularLocation>
</comment>
<feature type="transmembrane region" description="Helical" evidence="9">
    <location>
        <begin position="396"/>
        <end position="416"/>
    </location>
</feature>
<evidence type="ECO:0000256" key="8">
    <source>
        <dbReference type="SAM" id="MobiDB-lite"/>
    </source>
</evidence>
<dbReference type="GO" id="GO:0032933">
    <property type="term" value="P:SREBP signaling pathway"/>
    <property type="evidence" value="ECO:0007669"/>
    <property type="project" value="InterPro"/>
</dbReference>
<sequence length="746" mass="82611">MLKISNKISKVFFHHGLFCAGHPIPIITVVVFIILVFCFPLLKSRIPHDVPFDAVALSESNYKLLKSTRNPLQTNNAKIKISHVIQIIYRSTISPWGPDIRVEDGARSNLNGSFLIHKLVSQNSHVTRPTCGQQLGDCGEQNPQPNAFEFESLCLRINDLVRSGNETSEVSPGSSSKPSSLKTSSRIISIPNPSFSPSDCAILSPSLIWKSAHNLFTLDDLELNERLQWIDNQGLLDVLYGIPRLHTGISKLRFSDRPAVNAFATTIILNDFHIDFINDLRKRLLDAFPESRFIAQERSTADIRADPSDAHERRVFVVHYRGPNYLIDYAPQIIIYFVVILYIFLSVKKIELVKSKFGLAIGACVTVVASLFMSMSVCEAVGLISSSVRGREYFPYLVVLVGFENVNIFTESVVATPIDLPVKYRIAQGLAKEGWPIARRLLTQLGCIALGFLTFNPDIQEFCLIAVVGLTTQFFLQLFFFVPVLAVDIRRIELSDLCLGSEMPYVPREGETAIQGFLHGSTLNQWEQDVSCLGASTSSPTLRGLCGSDLSAGLGPMSAKRSADARRAKSPAPNLLHSREAFWKHRRTRSDAQSACFSNQNNVSTSKVSLLINFKLYWARLRVFQRIWLVLTAVWIIFLLCALLSRVTLSSDVDPSLTTVENSSLSNTSIDDVVGGGGGGANGDSFDVETKPNLLVGSKIRPGNDDGEGVAKPESLSATEKSLFTMTSTTRHGIVLSWHVDTLWRY</sequence>
<feature type="transmembrane region" description="Helical" evidence="9">
    <location>
        <begin position="12"/>
        <end position="42"/>
    </location>
</feature>
<keyword evidence="5" id="KW-0256">Endoplasmic reticulum</keyword>
<feature type="transmembrane region" description="Helical" evidence="9">
    <location>
        <begin position="359"/>
        <end position="384"/>
    </location>
</feature>
<dbReference type="AlphaFoldDB" id="A0A0X3NUB7"/>
<keyword evidence="9" id="KW-1133">Transmembrane helix</keyword>
<evidence type="ECO:0000256" key="7">
    <source>
        <dbReference type="ARBA" id="ARBA00023136"/>
    </source>
</evidence>
<keyword evidence="6" id="KW-0333">Golgi apparatus</keyword>
<dbReference type="Pfam" id="PF12349">
    <property type="entry name" value="Sterol-sensing"/>
    <property type="match status" value="1"/>
</dbReference>
<proteinExistence type="predicted"/>
<dbReference type="PANTHER" id="PTHR46378">
    <property type="entry name" value="STEROL REGULATORY ELEMENT-BINDING PROTEIN CLEAVAGE-ACTIVATING PROTEIN"/>
    <property type="match status" value="1"/>
</dbReference>
<evidence type="ECO:0000256" key="3">
    <source>
        <dbReference type="ARBA" id="ARBA00022574"/>
    </source>
</evidence>
<feature type="region of interest" description="Disordered" evidence="8">
    <location>
        <begin position="164"/>
        <end position="184"/>
    </location>
</feature>
<keyword evidence="3" id="KW-0853">WD repeat</keyword>
<dbReference type="Pfam" id="PF24006">
    <property type="entry name" value="SCAP_N"/>
    <property type="match status" value="1"/>
</dbReference>
<gene>
    <name evidence="11" type="primary">SCAP</name>
    <name evidence="11" type="ORF">TR121615</name>
</gene>
<dbReference type="GO" id="GO:0005789">
    <property type="term" value="C:endoplasmic reticulum membrane"/>
    <property type="evidence" value="ECO:0007669"/>
    <property type="project" value="InterPro"/>
</dbReference>
<keyword evidence="4" id="KW-0677">Repeat</keyword>
<dbReference type="PROSITE" id="PS50156">
    <property type="entry name" value="SSD"/>
    <property type="match status" value="1"/>
</dbReference>
<reference evidence="11" key="1">
    <citation type="submission" date="2016-01" db="EMBL/GenBank/DDBJ databases">
        <title>Reference transcriptome for the parasite Schistocephalus solidus: insights into the molecular evolution of parasitism.</title>
        <authorList>
            <person name="Hebert F.O."/>
            <person name="Grambauer S."/>
            <person name="Barber I."/>
            <person name="Landry C.R."/>
            <person name="Aubin-Horth N."/>
        </authorList>
    </citation>
    <scope>NUCLEOTIDE SEQUENCE</scope>
</reference>
<evidence type="ECO:0000256" key="4">
    <source>
        <dbReference type="ARBA" id="ARBA00022737"/>
    </source>
</evidence>
<evidence type="ECO:0000256" key="6">
    <source>
        <dbReference type="ARBA" id="ARBA00023034"/>
    </source>
</evidence>
<evidence type="ECO:0000256" key="9">
    <source>
        <dbReference type="SAM" id="Phobius"/>
    </source>
</evidence>
<protein>
    <submittedName>
        <fullName evidence="11">Sterol regulatory element-binding protein cleavage-activating protein</fullName>
    </submittedName>
</protein>
<evidence type="ECO:0000256" key="2">
    <source>
        <dbReference type="ARBA" id="ARBA00004394"/>
    </source>
</evidence>
<dbReference type="InterPro" id="IPR053958">
    <property type="entry name" value="HMGCR/SNAP/NPC1-like_SSD"/>
</dbReference>
<evidence type="ECO:0000256" key="5">
    <source>
        <dbReference type="ARBA" id="ARBA00022824"/>
    </source>
</evidence>
<feature type="transmembrane region" description="Helical" evidence="9">
    <location>
        <begin position="462"/>
        <end position="487"/>
    </location>
</feature>